<reference evidence="4 7" key="1">
    <citation type="submission" date="2021-06" db="EMBL/GenBank/DDBJ databases">
        <title>Collection of gut derived symbiotic bacterial strains cultured from healthy donors.</title>
        <authorList>
            <person name="Lin H."/>
            <person name="Littmann E."/>
            <person name="Pamer E.G."/>
        </authorList>
    </citation>
    <scope>NUCLEOTIDE SEQUENCE</scope>
    <source>
        <strain evidence="5 7">MSK.21.70</strain>
        <strain evidence="4">MSK.21.82</strain>
    </source>
</reference>
<keyword evidence="1 2" id="KW-0732">Signal</keyword>
<organism evidence="4 6">
    <name type="scientific">Catenibacterium mitsuokai</name>
    <dbReference type="NCBI Taxonomy" id="100886"/>
    <lineage>
        <taxon>Bacteria</taxon>
        <taxon>Bacillati</taxon>
        <taxon>Bacillota</taxon>
        <taxon>Erysipelotrichia</taxon>
        <taxon>Erysipelotrichales</taxon>
        <taxon>Coprobacillaceae</taxon>
        <taxon>Catenibacterium</taxon>
    </lineage>
</organism>
<keyword evidence="7" id="KW-1185">Reference proteome</keyword>
<comment type="caution">
    <text evidence="4">The sequence shown here is derived from an EMBL/GenBank/DDBJ whole genome shotgun (WGS) entry which is preliminary data.</text>
</comment>
<gene>
    <name evidence="4" type="ORF">KSV97_03985</name>
    <name evidence="5" type="ORF">KSW06_03950</name>
</gene>
<dbReference type="InterPro" id="IPR051010">
    <property type="entry name" value="BCAA_transport"/>
</dbReference>
<dbReference type="PANTHER" id="PTHR30483">
    <property type="entry name" value="LEUCINE-SPECIFIC-BINDING PROTEIN"/>
    <property type="match status" value="1"/>
</dbReference>
<dbReference type="EMBL" id="JAHOEF010000017">
    <property type="protein sequence ID" value="MBV3382406.1"/>
    <property type="molecule type" value="Genomic_DNA"/>
</dbReference>
<evidence type="ECO:0000313" key="7">
    <source>
        <dbReference type="Proteomes" id="UP001197492"/>
    </source>
</evidence>
<proteinExistence type="predicted"/>
<evidence type="ECO:0000313" key="6">
    <source>
        <dbReference type="Proteomes" id="UP001196408"/>
    </source>
</evidence>
<dbReference type="Proteomes" id="UP001197492">
    <property type="component" value="Unassembled WGS sequence"/>
</dbReference>
<protein>
    <submittedName>
        <fullName evidence="4">ABC transporter substrate-binding protein</fullName>
    </submittedName>
</protein>
<evidence type="ECO:0000256" key="2">
    <source>
        <dbReference type="SAM" id="SignalP"/>
    </source>
</evidence>
<name>A0AAW4MX69_9FIRM</name>
<dbReference type="CDD" id="cd06347">
    <property type="entry name" value="PBP1_ABC_LivK_ligand_binding-like"/>
    <property type="match status" value="1"/>
</dbReference>
<dbReference type="InterPro" id="IPR028081">
    <property type="entry name" value="Leu-bd"/>
</dbReference>
<feature type="signal peptide" evidence="2">
    <location>
        <begin position="1"/>
        <end position="25"/>
    </location>
</feature>
<evidence type="ECO:0000259" key="3">
    <source>
        <dbReference type="Pfam" id="PF13458"/>
    </source>
</evidence>
<evidence type="ECO:0000313" key="4">
    <source>
        <dbReference type="EMBL" id="MBV3382406.1"/>
    </source>
</evidence>
<dbReference type="Pfam" id="PF13458">
    <property type="entry name" value="Peripla_BP_6"/>
    <property type="match status" value="1"/>
</dbReference>
<dbReference type="RefSeq" id="WP_217747350.1">
    <property type="nucleotide sequence ID" value="NZ_JAHOEB010000017.1"/>
</dbReference>
<dbReference type="Proteomes" id="UP001196408">
    <property type="component" value="Unassembled WGS sequence"/>
</dbReference>
<dbReference type="PROSITE" id="PS51257">
    <property type="entry name" value="PROKAR_LIPOPROTEIN"/>
    <property type="match status" value="1"/>
</dbReference>
<feature type="domain" description="Leucine-binding protein" evidence="3">
    <location>
        <begin position="33"/>
        <end position="374"/>
    </location>
</feature>
<evidence type="ECO:0000256" key="1">
    <source>
        <dbReference type="ARBA" id="ARBA00022729"/>
    </source>
</evidence>
<accession>A0AAW4MX69</accession>
<sequence length="380" mass="40878">MKFKTIVTAGAVAAMLVGCSNGNSATTDIKAPKFGFIGPLSGEASQYGSAVKNAMKMAINDYNKKHGTKITGVYYDDKADPTTAVNDYNKLYNDDKVTAVLSPVTTGSALSVASAASKNNTPVLSPSASGDKFTMNGKTAYKNVFRICTNDSYAGTYLAKQSKAKYDFKNVAVLYNKESDYSTGVAAAYKAEAKKQGVNVSFYEAYNANTKDFSTFISKIKQANPDAVFLPDYYESVVSITKQLRDSGVKAPIFGADGWDGVLGVKGVNTADFENCFFTSGYNKDATSGPTYEFVKAYEKEYGTTPSMFAGMAYDTVTVMMKAINKAKSTDPEKVNAALEKVKVSDDEAVCGGFTYDKNHNPVKELNIVTIKNGQYVTAK</sequence>
<dbReference type="PANTHER" id="PTHR30483:SF6">
    <property type="entry name" value="PERIPLASMIC BINDING PROTEIN OF ABC TRANSPORTER FOR NATURAL AMINO ACIDS"/>
    <property type="match status" value="1"/>
</dbReference>
<dbReference type="AlphaFoldDB" id="A0AAW4MX69"/>
<evidence type="ECO:0000313" key="5">
    <source>
        <dbReference type="EMBL" id="MBV3392422.1"/>
    </source>
</evidence>
<feature type="chain" id="PRO_5043644065" evidence="2">
    <location>
        <begin position="26"/>
        <end position="380"/>
    </location>
</feature>
<dbReference type="EMBL" id="JAHOEL010000017">
    <property type="protein sequence ID" value="MBV3392422.1"/>
    <property type="molecule type" value="Genomic_DNA"/>
</dbReference>